<comment type="caution">
    <text evidence="2">The sequence shown here is derived from an EMBL/GenBank/DDBJ whole genome shotgun (WGS) entry which is preliminary data.</text>
</comment>
<reference evidence="2 3" key="1">
    <citation type="journal article" date="2016" name="Nat. Commun.">
        <title>Thousands of microbial genomes shed light on interconnected biogeochemical processes in an aquifer system.</title>
        <authorList>
            <person name="Anantharaman K."/>
            <person name="Brown C.T."/>
            <person name="Hug L.A."/>
            <person name="Sharon I."/>
            <person name="Castelle C.J."/>
            <person name="Probst A.J."/>
            <person name="Thomas B.C."/>
            <person name="Singh A."/>
            <person name="Wilkins M.J."/>
            <person name="Karaoz U."/>
            <person name="Brodie E.L."/>
            <person name="Williams K.H."/>
            <person name="Hubbard S.S."/>
            <person name="Banfield J.F."/>
        </authorList>
    </citation>
    <scope>NUCLEOTIDE SEQUENCE [LARGE SCALE GENOMIC DNA]</scope>
</reference>
<evidence type="ECO:0000313" key="2">
    <source>
        <dbReference type="EMBL" id="OGG99294.1"/>
    </source>
</evidence>
<dbReference type="InterPro" id="IPR011051">
    <property type="entry name" value="RmlC_Cupin_sf"/>
</dbReference>
<gene>
    <name evidence="2" type="ORF">A2557_02040</name>
</gene>
<dbReference type="Proteomes" id="UP000177583">
    <property type="component" value="Unassembled WGS sequence"/>
</dbReference>
<dbReference type="EMBL" id="MFNF01000059">
    <property type="protein sequence ID" value="OGG99294.1"/>
    <property type="molecule type" value="Genomic_DNA"/>
</dbReference>
<evidence type="ECO:0000313" key="3">
    <source>
        <dbReference type="Proteomes" id="UP000177583"/>
    </source>
</evidence>
<feature type="compositionally biased region" description="Basic and acidic residues" evidence="1">
    <location>
        <begin position="1"/>
        <end position="14"/>
    </location>
</feature>
<proteinExistence type="predicted"/>
<feature type="region of interest" description="Disordered" evidence="1">
    <location>
        <begin position="1"/>
        <end position="24"/>
    </location>
</feature>
<dbReference type="AlphaFoldDB" id="A0A1F6GMF0"/>
<organism evidence="2 3">
    <name type="scientific">Candidatus Lambdaproteobacteria bacterium RIFOXYD2_FULL_56_26</name>
    <dbReference type="NCBI Taxonomy" id="1817773"/>
    <lineage>
        <taxon>Bacteria</taxon>
        <taxon>Pseudomonadati</taxon>
        <taxon>Pseudomonadota</taxon>
        <taxon>Candidatus Lambdaproteobacteria</taxon>
    </lineage>
</organism>
<protein>
    <submittedName>
        <fullName evidence="2">Cupin domain-containing protein</fullName>
    </submittedName>
</protein>
<accession>A0A1F6GMF0</accession>
<sequence length="90" mass="10578">MDTQKIEQDWERRGFSFGQFTDPPGQKWEDYVHAVDELWQLGHGEIELEIDGTILHPKVGEEVLIKAHQVHSVRNIGPNYAHWYYGYPKD</sequence>
<dbReference type="InterPro" id="IPR014710">
    <property type="entry name" value="RmlC-like_jellyroll"/>
</dbReference>
<name>A0A1F6GMF0_9PROT</name>
<evidence type="ECO:0000256" key="1">
    <source>
        <dbReference type="SAM" id="MobiDB-lite"/>
    </source>
</evidence>
<dbReference type="SUPFAM" id="SSF51182">
    <property type="entry name" value="RmlC-like cupins"/>
    <property type="match status" value="1"/>
</dbReference>
<dbReference type="Gene3D" id="2.60.120.10">
    <property type="entry name" value="Jelly Rolls"/>
    <property type="match status" value="1"/>
</dbReference>